<evidence type="ECO:0000313" key="3">
    <source>
        <dbReference type="Proteomes" id="UP000789405"/>
    </source>
</evidence>
<reference evidence="2" key="1">
    <citation type="submission" date="2021-06" db="EMBL/GenBank/DDBJ databases">
        <authorList>
            <person name="Kallberg Y."/>
            <person name="Tangrot J."/>
            <person name="Rosling A."/>
        </authorList>
    </citation>
    <scope>NUCLEOTIDE SEQUENCE</scope>
    <source>
        <strain evidence="2">MA453B</strain>
    </source>
</reference>
<evidence type="ECO:0000256" key="1">
    <source>
        <dbReference type="SAM" id="MobiDB-lite"/>
    </source>
</evidence>
<dbReference type="GO" id="GO:0035197">
    <property type="term" value="F:siRNA binding"/>
    <property type="evidence" value="ECO:0007669"/>
    <property type="project" value="TreeGrafter"/>
</dbReference>
<accession>A0A9N9NIB8</accession>
<feature type="compositionally biased region" description="Basic and acidic residues" evidence="1">
    <location>
        <begin position="100"/>
        <end position="114"/>
    </location>
</feature>
<dbReference type="EMBL" id="CAJVPY010012658">
    <property type="protein sequence ID" value="CAG8735571.1"/>
    <property type="molecule type" value="Genomic_DNA"/>
</dbReference>
<evidence type="ECO:0000313" key="2">
    <source>
        <dbReference type="EMBL" id="CAG8735571.1"/>
    </source>
</evidence>
<dbReference type="PANTHER" id="PTHR21357:SF4">
    <property type="entry name" value="FAM172 FAMILY PROTEIN HOMOLOG CG10038"/>
    <property type="match status" value="1"/>
</dbReference>
<dbReference type="PANTHER" id="PTHR21357">
    <property type="entry name" value="FAM172 FAMILY PROTEIN HOMOLOG CG10038"/>
    <property type="match status" value="1"/>
</dbReference>
<dbReference type="InterPro" id="IPR048263">
    <property type="entry name" value="Arb2"/>
</dbReference>
<protein>
    <submittedName>
        <fullName evidence="2">20092_t:CDS:1</fullName>
    </submittedName>
</protein>
<keyword evidence="3" id="KW-1185">Reference proteome</keyword>
<dbReference type="GO" id="GO:0005634">
    <property type="term" value="C:nucleus"/>
    <property type="evidence" value="ECO:0007669"/>
    <property type="project" value="TreeGrafter"/>
</dbReference>
<dbReference type="OrthoDB" id="421951at2759"/>
<dbReference type="Proteomes" id="UP000789405">
    <property type="component" value="Unassembled WGS sequence"/>
</dbReference>
<feature type="compositionally biased region" description="Basic and acidic residues" evidence="1">
    <location>
        <begin position="121"/>
        <end position="137"/>
    </location>
</feature>
<dbReference type="GO" id="GO:0031048">
    <property type="term" value="P:regulatory ncRNA-mediated heterochromatin formation"/>
    <property type="evidence" value="ECO:0007669"/>
    <property type="project" value="TreeGrafter"/>
</dbReference>
<dbReference type="AlphaFoldDB" id="A0A9N9NIB8"/>
<sequence length="158" mass="18141">DEFKSRVAGVALADSVHSASMVPLHSRNWFEKNTINWIKSELPLDSKVPQAKKYYGCRCLSAGHPKHEYAASIAVNSIFDYLQHVLEKKSSEQNEEPETDKESIEADETEKIGETEEIEKTEETNETEKTNEMEVEKTEEIEKWIYQKHLSDLDSHAV</sequence>
<organism evidence="2 3">
    <name type="scientific">Dentiscutata erythropus</name>
    <dbReference type="NCBI Taxonomy" id="1348616"/>
    <lineage>
        <taxon>Eukaryota</taxon>
        <taxon>Fungi</taxon>
        <taxon>Fungi incertae sedis</taxon>
        <taxon>Mucoromycota</taxon>
        <taxon>Glomeromycotina</taxon>
        <taxon>Glomeromycetes</taxon>
        <taxon>Diversisporales</taxon>
        <taxon>Gigasporaceae</taxon>
        <taxon>Dentiscutata</taxon>
    </lineage>
</organism>
<name>A0A9N9NIB8_9GLOM</name>
<proteinExistence type="predicted"/>
<comment type="caution">
    <text evidence="2">The sequence shown here is derived from an EMBL/GenBank/DDBJ whole genome shotgun (WGS) entry which is preliminary data.</text>
</comment>
<feature type="non-terminal residue" evidence="2">
    <location>
        <position position="1"/>
    </location>
</feature>
<feature type="region of interest" description="Disordered" evidence="1">
    <location>
        <begin position="88"/>
        <end position="137"/>
    </location>
</feature>
<gene>
    <name evidence="2" type="ORF">DERYTH_LOCUS15516</name>
</gene>